<name>A0A0N4ZYN4_PARTI</name>
<evidence type="ECO:0000313" key="2">
    <source>
        <dbReference type="WBParaSite" id="PTRK_0001390000.1"/>
    </source>
</evidence>
<dbReference type="PROSITE" id="PS51257">
    <property type="entry name" value="PROKAR_LIPOPROTEIN"/>
    <property type="match status" value="1"/>
</dbReference>
<dbReference type="Proteomes" id="UP000038045">
    <property type="component" value="Unplaced"/>
</dbReference>
<accession>A0A0N4ZYN4</accession>
<organism evidence="1 2">
    <name type="scientific">Parastrongyloides trichosuri</name>
    <name type="common">Possum-specific nematode worm</name>
    <dbReference type="NCBI Taxonomy" id="131310"/>
    <lineage>
        <taxon>Eukaryota</taxon>
        <taxon>Metazoa</taxon>
        <taxon>Ecdysozoa</taxon>
        <taxon>Nematoda</taxon>
        <taxon>Chromadorea</taxon>
        <taxon>Rhabditida</taxon>
        <taxon>Tylenchina</taxon>
        <taxon>Panagrolaimomorpha</taxon>
        <taxon>Strongyloidoidea</taxon>
        <taxon>Strongyloididae</taxon>
        <taxon>Parastrongyloides</taxon>
    </lineage>
</organism>
<reference evidence="2" key="1">
    <citation type="submission" date="2017-02" db="UniProtKB">
        <authorList>
            <consortium name="WormBaseParasite"/>
        </authorList>
    </citation>
    <scope>IDENTIFICATION</scope>
</reference>
<sequence length="74" mass="8587">MSLWPYKASFVDTGKRVGVLVMGVIFGCKIVTTIYNPTKEYEEKLNEGKKALLLKYRNIHEERMKRLGHVDKQS</sequence>
<dbReference type="WBParaSite" id="PTRK_0001390000.1">
    <property type="protein sequence ID" value="PTRK_0001390000.1"/>
    <property type="gene ID" value="PTRK_0001390000"/>
</dbReference>
<proteinExistence type="predicted"/>
<keyword evidence="1" id="KW-1185">Reference proteome</keyword>
<protein>
    <submittedName>
        <fullName evidence="2">ATP synthase subunit e, mitochondrial</fullName>
    </submittedName>
</protein>
<dbReference type="AlphaFoldDB" id="A0A0N4ZYN4"/>
<evidence type="ECO:0000313" key="1">
    <source>
        <dbReference type="Proteomes" id="UP000038045"/>
    </source>
</evidence>